<dbReference type="InterPro" id="IPR019927">
    <property type="entry name" value="Ribosomal_uL3_bac/org-type"/>
</dbReference>
<evidence type="ECO:0000256" key="8">
    <source>
        <dbReference type="RuleBase" id="RU003905"/>
    </source>
</evidence>
<keyword evidence="5 7" id="KW-0687">Ribonucleoprotein</keyword>
<dbReference type="FunFam" id="2.40.30.10:FF:000004">
    <property type="entry name" value="50S ribosomal protein L3"/>
    <property type="match status" value="1"/>
</dbReference>
<dbReference type="NCBIfam" id="TIGR03625">
    <property type="entry name" value="L3_bact"/>
    <property type="match status" value="1"/>
</dbReference>
<proteinExistence type="inferred from homology"/>
<keyword evidence="4 7" id="KW-0689">Ribosomal protein</keyword>
<evidence type="ECO:0000256" key="3">
    <source>
        <dbReference type="ARBA" id="ARBA00022884"/>
    </source>
</evidence>
<dbReference type="PANTHER" id="PTHR11229">
    <property type="entry name" value="50S RIBOSOMAL PROTEIN L3"/>
    <property type="match status" value="1"/>
</dbReference>
<dbReference type="GO" id="GO:0019843">
    <property type="term" value="F:rRNA binding"/>
    <property type="evidence" value="ECO:0007669"/>
    <property type="project" value="UniProtKB-UniRule"/>
</dbReference>
<feature type="region of interest" description="Disordered" evidence="10">
    <location>
        <begin position="131"/>
        <end position="153"/>
    </location>
</feature>
<dbReference type="PROSITE" id="PS00474">
    <property type="entry name" value="RIBOSOMAL_L3"/>
    <property type="match status" value="1"/>
</dbReference>
<dbReference type="Gene3D" id="2.40.30.10">
    <property type="entry name" value="Translation factors"/>
    <property type="match status" value="1"/>
</dbReference>
<dbReference type="PANTHER" id="PTHR11229:SF16">
    <property type="entry name" value="LARGE RIBOSOMAL SUBUNIT PROTEIN UL3C"/>
    <property type="match status" value="1"/>
</dbReference>
<dbReference type="GO" id="GO:0003735">
    <property type="term" value="F:structural constituent of ribosome"/>
    <property type="evidence" value="ECO:0007669"/>
    <property type="project" value="UniProtKB-UniRule"/>
</dbReference>
<dbReference type="InterPro" id="IPR019926">
    <property type="entry name" value="Ribosomal_uL3_CS"/>
</dbReference>
<dbReference type="Gene3D" id="3.30.160.810">
    <property type="match status" value="1"/>
</dbReference>
<dbReference type="InterPro" id="IPR009000">
    <property type="entry name" value="Transl_B-barrel_sf"/>
</dbReference>
<keyword evidence="3 7" id="KW-0694">RNA-binding</keyword>
<evidence type="ECO:0000256" key="6">
    <source>
        <dbReference type="ARBA" id="ARBA00035243"/>
    </source>
</evidence>
<dbReference type="EMBL" id="PEZH01000002">
    <property type="protein sequence ID" value="PIS15415.1"/>
    <property type="molecule type" value="Genomic_DNA"/>
</dbReference>
<evidence type="ECO:0000256" key="1">
    <source>
        <dbReference type="ARBA" id="ARBA00006540"/>
    </source>
</evidence>
<dbReference type="AlphaFoldDB" id="A0A2H0WS23"/>
<evidence type="ECO:0000256" key="2">
    <source>
        <dbReference type="ARBA" id="ARBA00022730"/>
    </source>
</evidence>
<evidence type="ECO:0000256" key="5">
    <source>
        <dbReference type="ARBA" id="ARBA00023274"/>
    </source>
</evidence>
<evidence type="ECO:0000256" key="7">
    <source>
        <dbReference type="HAMAP-Rule" id="MF_01325"/>
    </source>
</evidence>
<comment type="function">
    <text evidence="7 9">One of the primary rRNA binding proteins, it binds directly near the 3'-end of the 23S rRNA, where it nucleates assembly of the 50S subunit.</text>
</comment>
<evidence type="ECO:0000256" key="9">
    <source>
        <dbReference type="RuleBase" id="RU003906"/>
    </source>
</evidence>
<sequence length="227" mass="24803">MINAIIGQKLGMTQEFLKNGQVVPLTVVEAGPCFILQVKNKENDGYEAVKIAFGQSKGKYAKKPTLGEMKKAKKTLAPALIVEVSGGGKNLKVGEEIKVDDIFKKGDFVDATGFSKGRGFAGVIKRWGFHGGPATHGQSDRQRAPGSIGQRTTPGRVYKGKKMPGRMGNKKVTVRNLEIIEIDEAKNLLYVKGAIPGARRGMVVIKKRKTQKSRHSSASWRKNDKVR</sequence>
<evidence type="ECO:0000313" key="12">
    <source>
        <dbReference type="Proteomes" id="UP000231282"/>
    </source>
</evidence>
<name>A0A2H0WS23_9BACT</name>
<comment type="caution">
    <text evidence="11">The sequence shown here is derived from an EMBL/GenBank/DDBJ whole genome shotgun (WGS) entry which is preliminary data.</text>
</comment>
<comment type="subunit">
    <text evidence="7 9">Part of the 50S ribosomal subunit. Forms a cluster with proteins L14 and L19.</text>
</comment>
<evidence type="ECO:0000256" key="4">
    <source>
        <dbReference type="ARBA" id="ARBA00022980"/>
    </source>
</evidence>
<dbReference type="Proteomes" id="UP000231282">
    <property type="component" value="Unassembled WGS sequence"/>
</dbReference>
<accession>A0A2H0WS23</accession>
<dbReference type="Pfam" id="PF00297">
    <property type="entry name" value="Ribosomal_L3"/>
    <property type="match status" value="1"/>
</dbReference>
<organism evidence="11 12">
    <name type="scientific">Candidatus Shapirobacteria bacterium CG09_land_8_20_14_0_10_38_17</name>
    <dbReference type="NCBI Taxonomy" id="1974884"/>
    <lineage>
        <taxon>Bacteria</taxon>
        <taxon>Candidatus Shapironibacteriota</taxon>
    </lineage>
</organism>
<feature type="compositionally biased region" description="Basic residues" evidence="10">
    <location>
        <begin position="206"/>
        <end position="215"/>
    </location>
</feature>
<keyword evidence="2 7" id="KW-0699">rRNA-binding</keyword>
<reference evidence="12" key="1">
    <citation type="submission" date="2017-09" db="EMBL/GenBank/DDBJ databases">
        <title>Depth-based differentiation of microbial function through sediment-hosted aquifers and enrichment of novel symbionts in the deep terrestrial subsurface.</title>
        <authorList>
            <person name="Probst A.J."/>
            <person name="Ladd B."/>
            <person name="Jarett J.K."/>
            <person name="Geller-Mcgrath D.E."/>
            <person name="Sieber C.M.K."/>
            <person name="Emerson J.B."/>
            <person name="Anantharaman K."/>
            <person name="Thomas B.C."/>
            <person name="Malmstrom R."/>
            <person name="Stieglmeier M."/>
            <person name="Klingl A."/>
            <person name="Woyke T."/>
            <person name="Ryan C.M."/>
            <person name="Banfield J.F."/>
        </authorList>
    </citation>
    <scope>NUCLEOTIDE SEQUENCE [LARGE SCALE GENOMIC DNA]</scope>
</reference>
<comment type="similarity">
    <text evidence="1 7 8">Belongs to the universal ribosomal protein uL3 family.</text>
</comment>
<dbReference type="GO" id="GO:0022625">
    <property type="term" value="C:cytosolic large ribosomal subunit"/>
    <property type="evidence" value="ECO:0007669"/>
    <property type="project" value="TreeGrafter"/>
</dbReference>
<dbReference type="HAMAP" id="MF_01325_B">
    <property type="entry name" value="Ribosomal_uL3_B"/>
    <property type="match status" value="1"/>
</dbReference>
<protein>
    <recommendedName>
        <fullName evidence="6 7">Large ribosomal subunit protein uL3</fullName>
    </recommendedName>
</protein>
<feature type="region of interest" description="Disordered" evidence="10">
    <location>
        <begin position="206"/>
        <end position="227"/>
    </location>
</feature>
<evidence type="ECO:0000256" key="10">
    <source>
        <dbReference type="SAM" id="MobiDB-lite"/>
    </source>
</evidence>
<dbReference type="GO" id="GO:0006412">
    <property type="term" value="P:translation"/>
    <property type="evidence" value="ECO:0007669"/>
    <property type="project" value="UniProtKB-UniRule"/>
</dbReference>
<dbReference type="InterPro" id="IPR000597">
    <property type="entry name" value="Ribosomal_uL3"/>
</dbReference>
<gene>
    <name evidence="7" type="primary">rplC</name>
    <name evidence="11" type="ORF">COT63_00075</name>
</gene>
<evidence type="ECO:0000313" key="11">
    <source>
        <dbReference type="EMBL" id="PIS15415.1"/>
    </source>
</evidence>
<dbReference type="SUPFAM" id="SSF50447">
    <property type="entry name" value="Translation proteins"/>
    <property type="match status" value="1"/>
</dbReference>